<sequence length="57" mass="6229">MGIALSDSPQVLNLKYLDTRDGGVSSDLMHSGFPRVQTWLNFVRPGPLVGCAPLQSW</sequence>
<proteinExistence type="predicted"/>
<protein>
    <submittedName>
        <fullName evidence="1">Uncharacterized protein</fullName>
    </submittedName>
</protein>
<dbReference type="EMBL" id="KN818607">
    <property type="protein sequence ID" value="KIL54883.1"/>
    <property type="molecule type" value="Genomic_DNA"/>
</dbReference>
<dbReference type="HOGENOM" id="CLU_2996101_0_0_1"/>
<evidence type="ECO:0000313" key="1">
    <source>
        <dbReference type="EMBL" id="KIL54883.1"/>
    </source>
</evidence>
<organism evidence="1 2">
    <name type="scientific">Amanita muscaria (strain Koide BX008)</name>
    <dbReference type="NCBI Taxonomy" id="946122"/>
    <lineage>
        <taxon>Eukaryota</taxon>
        <taxon>Fungi</taxon>
        <taxon>Dikarya</taxon>
        <taxon>Basidiomycota</taxon>
        <taxon>Agaricomycotina</taxon>
        <taxon>Agaricomycetes</taxon>
        <taxon>Agaricomycetidae</taxon>
        <taxon>Agaricales</taxon>
        <taxon>Pluteineae</taxon>
        <taxon>Amanitaceae</taxon>
        <taxon>Amanita</taxon>
    </lineage>
</organism>
<dbReference type="AlphaFoldDB" id="A0A0C2WFJ2"/>
<gene>
    <name evidence="1" type="ORF">M378DRAFT_173957</name>
</gene>
<evidence type="ECO:0000313" key="2">
    <source>
        <dbReference type="Proteomes" id="UP000054549"/>
    </source>
</evidence>
<name>A0A0C2WFJ2_AMAMK</name>
<accession>A0A0C2WFJ2</accession>
<reference evidence="1 2" key="1">
    <citation type="submission" date="2014-04" db="EMBL/GenBank/DDBJ databases">
        <title>Evolutionary Origins and Diversification of the Mycorrhizal Mutualists.</title>
        <authorList>
            <consortium name="DOE Joint Genome Institute"/>
            <consortium name="Mycorrhizal Genomics Consortium"/>
            <person name="Kohler A."/>
            <person name="Kuo A."/>
            <person name="Nagy L.G."/>
            <person name="Floudas D."/>
            <person name="Copeland A."/>
            <person name="Barry K.W."/>
            <person name="Cichocki N."/>
            <person name="Veneault-Fourrey C."/>
            <person name="LaButti K."/>
            <person name="Lindquist E.A."/>
            <person name="Lipzen A."/>
            <person name="Lundell T."/>
            <person name="Morin E."/>
            <person name="Murat C."/>
            <person name="Riley R."/>
            <person name="Ohm R."/>
            <person name="Sun H."/>
            <person name="Tunlid A."/>
            <person name="Henrissat B."/>
            <person name="Grigoriev I.V."/>
            <person name="Hibbett D.S."/>
            <person name="Martin F."/>
        </authorList>
    </citation>
    <scope>NUCLEOTIDE SEQUENCE [LARGE SCALE GENOMIC DNA]</scope>
    <source>
        <strain evidence="1 2">Koide BX008</strain>
    </source>
</reference>
<keyword evidence="2" id="KW-1185">Reference proteome</keyword>
<dbReference type="InParanoid" id="A0A0C2WFJ2"/>
<dbReference type="Proteomes" id="UP000054549">
    <property type="component" value="Unassembled WGS sequence"/>
</dbReference>